<gene>
    <name evidence="3" type="primary">LOC112810654</name>
</gene>
<feature type="region of interest" description="Disordered" evidence="1">
    <location>
        <begin position="1"/>
        <end position="38"/>
    </location>
</feature>
<name>A0A3Q7MT73_CALUR</name>
<dbReference type="RefSeq" id="XP_025710157.1">
    <property type="nucleotide sequence ID" value="XM_025854372.1"/>
</dbReference>
<evidence type="ECO:0000313" key="2">
    <source>
        <dbReference type="Proteomes" id="UP000286641"/>
    </source>
</evidence>
<keyword evidence="2" id="KW-1185">Reference proteome</keyword>
<proteinExistence type="predicted"/>
<reference key="1">
    <citation type="submission" date="2019-01" db="UniProtKB">
        <authorList>
            <consortium name="RefSeq"/>
        </authorList>
    </citation>
    <scope>IDENTIFICATION</scope>
</reference>
<evidence type="ECO:0000313" key="3">
    <source>
        <dbReference type="RefSeq" id="XP_025710157.1"/>
    </source>
</evidence>
<protein>
    <submittedName>
        <fullName evidence="3">Beclin-1-like</fullName>
    </submittedName>
</protein>
<dbReference type="AlphaFoldDB" id="A0A3Q7MT73"/>
<reference evidence="3" key="2">
    <citation type="submission" date="2025-08" db="UniProtKB">
        <authorList>
            <consortium name="RefSeq"/>
        </authorList>
    </citation>
    <scope>IDENTIFICATION</scope>
    <source>
        <tissue evidence="3">Blood</tissue>
    </source>
</reference>
<accession>A0A3Q7MT73</accession>
<feature type="compositionally biased region" description="Polar residues" evidence="1">
    <location>
        <begin position="12"/>
        <end position="22"/>
    </location>
</feature>
<sequence>MGDQIHHPPATMTHTEGANNFALTGEASGGGSMENLSQRLVTGGPLDFLSGQRDVDHPCVRNAQILFSTSSMSLKMRVRTADAVGDLQANERG</sequence>
<evidence type="ECO:0000256" key="1">
    <source>
        <dbReference type="SAM" id="MobiDB-lite"/>
    </source>
</evidence>
<organism evidence="2 3">
    <name type="scientific">Callorhinus ursinus</name>
    <name type="common">Northern fur seal</name>
    <dbReference type="NCBI Taxonomy" id="34884"/>
    <lineage>
        <taxon>Eukaryota</taxon>
        <taxon>Metazoa</taxon>
        <taxon>Chordata</taxon>
        <taxon>Craniata</taxon>
        <taxon>Vertebrata</taxon>
        <taxon>Euteleostomi</taxon>
        <taxon>Mammalia</taxon>
        <taxon>Eutheria</taxon>
        <taxon>Laurasiatheria</taxon>
        <taxon>Carnivora</taxon>
        <taxon>Caniformia</taxon>
        <taxon>Pinnipedia</taxon>
        <taxon>Otariidae</taxon>
        <taxon>Callorhinus</taxon>
    </lineage>
</organism>
<dbReference type="InParanoid" id="A0A3Q7MT73"/>
<dbReference type="Proteomes" id="UP000286641">
    <property type="component" value="Unplaced"/>
</dbReference>